<comment type="subcellular location">
    <subcellularLocation>
        <location evidence="12">Cell inner membrane</location>
        <topology evidence="12">Multi-pass membrane protein</topology>
    </subcellularLocation>
    <subcellularLocation>
        <location evidence="1 11">Cell membrane</location>
        <topology evidence="1 11">Multi-pass membrane protein</topology>
    </subcellularLocation>
</comment>
<evidence type="ECO:0000256" key="1">
    <source>
        <dbReference type="ARBA" id="ARBA00004651"/>
    </source>
</evidence>
<keyword evidence="5 11" id="KW-0813">Transport</keyword>
<comment type="subunit">
    <text evidence="3 12">The complex is composed of two ATP-binding proteins (UgpC), two transmembrane proteins (UgpA and UgpE) and a solute-binding protein (UgpB).</text>
</comment>
<keyword evidence="9 11" id="KW-0472">Membrane</keyword>
<evidence type="ECO:0000256" key="10">
    <source>
        <dbReference type="ARBA" id="ARBA00037054"/>
    </source>
</evidence>
<dbReference type="RefSeq" id="WP_099509542.1">
    <property type="nucleotide sequence ID" value="NZ_CP016616.1"/>
</dbReference>
<keyword evidence="7 11" id="KW-0812">Transmembrane</keyword>
<evidence type="ECO:0000256" key="7">
    <source>
        <dbReference type="ARBA" id="ARBA00022692"/>
    </source>
</evidence>
<comment type="caution">
    <text evidence="12">Lacks conserved residue(s) required for the propagation of feature annotation.</text>
</comment>
<proteinExistence type="inferred from homology"/>
<sequence>MIASERRSVRLRWGAILTAALLALLCLLWVYPFLWLLSASLKEPLEIFSKGLNLIPDKAQWENYVRAWSTAGFAHYMLNTILVTVGTVVLVVLHCALSGYVLGRYDFYGRRLIIGILGATFVIPAGMTIIPIVDLTQDLGLLGSRWGIILALAGSGQAAGILLYAGYFQRVPKELEEAALIDGASFFTVFFKIMLPLAGPVTATVSVLTFLFAWNSFLIPLVFTFGSPELRTLAVGMLAFVGTNETDWPGMAAAATLSLLPVVTLFFFAQRYLVEGFAGAVKT</sequence>
<feature type="transmembrane region" description="Helical" evidence="11">
    <location>
        <begin position="76"/>
        <end position="100"/>
    </location>
</feature>
<dbReference type="GO" id="GO:0055085">
    <property type="term" value="P:transmembrane transport"/>
    <property type="evidence" value="ECO:0007669"/>
    <property type="project" value="InterPro"/>
</dbReference>
<dbReference type="OrthoDB" id="9804629at2"/>
<feature type="domain" description="ABC transmembrane type-1" evidence="13">
    <location>
        <begin position="77"/>
        <end position="269"/>
    </location>
</feature>
<evidence type="ECO:0000256" key="6">
    <source>
        <dbReference type="ARBA" id="ARBA00022475"/>
    </source>
</evidence>
<evidence type="ECO:0000256" key="9">
    <source>
        <dbReference type="ARBA" id="ARBA00023136"/>
    </source>
</evidence>
<evidence type="ECO:0000313" key="14">
    <source>
        <dbReference type="EMBL" id="ANY78544.1"/>
    </source>
</evidence>
<dbReference type="KEGG" id="moc:BB934_10170"/>
<name>A0A1B2EEZ0_9HYPH</name>
<dbReference type="CDD" id="cd06261">
    <property type="entry name" value="TM_PBP2"/>
    <property type="match status" value="1"/>
</dbReference>
<dbReference type="SUPFAM" id="SSF161098">
    <property type="entry name" value="MetI-like"/>
    <property type="match status" value="1"/>
</dbReference>
<evidence type="ECO:0000256" key="8">
    <source>
        <dbReference type="ARBA" id="ARBA00022989"/>
    </source>
</evidence>
<dbReference type="AlphaFoldDB" id="A0A1B2EEZ0"/>
<feature type="transmembrane region" description="Helical" evidence="11">
    <location>
        <begin position="145"/>
        <end position="167"/>
    </location>
</feature>
<dbReference type="EMBL" id="CP016616">
    <property type="protein sequence ID" value="ANY78544.1"/>
    <property type="molecule type" value="Genomic_DNA"/>
</dbReference>
<comment type="function">
    <text evidence="10 12">Part of the ABC transporter complex UgpBAEC involved in sn-glycerol-3-phosphate (G3P) import. Probably responsible for the translocation of the substrate across the membrane.</text>
</comment>
<evidence type="ECO:0000256" key="11">
    <source>
        <dbReference type="RuleBase" id="RU363032"/>
    </source>
</evidence>
<gene>
    <name evidence="12" type="primary">ugpE</name>
    <name evidence="14" type="ORF">BB934_10170</name>
</gene>
<dbReference type="PROSITE" id="PS50928">
    <property type="entry name" value="ABC_TM1"/>
    <property type="match status" value="1"/>
</dbReference>
<evidence type="ECO:0000256" key="5">
    <source>
        <dbReference type="ARBA" id="ARBA00022448"/>
    </source>
</evidence>
<dbReference type="Gene3D" id="1.10.3720.10">
    <property type="entry name" value="MetI-like"/>
    <property type="match status" value="1"/>
</dbReference>
<evidence type="ECO:0000259" key="13">
    <source>
        <dbReference type="PROSITE" id="PS50928"/>
    </source>
</evidence>
<feature type="transmembrane region" description="Helical" evidence="11">
    <location>
        <begin position="112"/>
        <end position="133"/>
    </location>
</feature>
<dbReference type="PANTHER" id="PTHR43744">
    <property type="entry name" value="ABC TRANSPORTER PERMEASE PROTEIN MG189-RELATED-RELATED"/>
    <property type="match status" value="1"/>
</dbReference>
<feature type="transmembrane region" description="Helical" evidence="11">
    <location>
        <begin position="248"/>
        <end position="269"/>
    </location>
</feature>
<evidence type="ECO:0000256" key="3">
    <source>
        <dbReference type="ARBA" id="ARBA00011557"/>
    </source>
</evidence>
<evidence type="ECO:0000256" key="12">
    <source>
        <dbReference type="RuleBase" id="RU363056"/>
    </source>
</evidence>
<organism evidence="14">
    <name type="scientific">Microvirga ossetica</name>
    <dbReference type="NCBI Taxonomy" id="1882682"/>
    <lineage>
        <taxon>Bacteria</taxon>
        <taxon>Pseudomonadati</taxon>
        <taxon>Pseudomonadota</taxon>
        <taxon>Alphaproteobacteria</taxon>
        <taxon>Hyphomicrobiales</taxon>
        <taxon>Methylobacteriaceae</taxon>
        <taxon>Microvirga</taxon>
    </lineage>
</organism>
<dbReference type="Pfam" id="PF00528">
    <property type="entry name" value="BPD_transp_1"/>
    <property type="match status" value="1"/>
</dbReference>
<evidence type="ECO:0000256" key="4">
    <source>
        <dbReference type="ARBA" id="ARBA00020515"/>
    </source>
</evidence>
<reference evidence="14" key="1">
    <citation type="submission" date="2016-07" db="EMBL/GenBank/DDBJ databases">
        <title>Microvirga ossetica sp. nov. a new species of rhizobia isolated from root nodules of the legume species Vicia alpestris Steven originated from North Ossetia region in the Caucasus.</title>
        <authorList>
            <person name="Safronova V.I."/>
            <person name="Kuznetsova I.G."/>
            <person name="Sazanova A.L."/>
            <person name="Belimov A."/>
            <person name="Andronov E."/>
            <person name="Osledkin Y.S."/>
            <person name="Onishchuk O.P."/>
            <person name="Kurchak O.N."/>
            <person name="Shaposhnikov A.I."/>
            <person name="Willems A."/>
            <person name="Tikhonovich I.A."/>
        </authorList>
    </citation>
    <scope>NUCLEOTIDE SEQUENCE [LARGE SCALE GENOMIC DNA]</scope>
    <source>
        <strain evidence="14">V5/3M</strain>
    </source>
</reference>
<feature type="transmembrane region" description="Helical" evidence="11">
    <location>
        <begin position="12"/>
        <end position="34"/>
    </location>
</feature>
<comment type="similarity">
    <text evidence="2 11">Belongs to the binding-protein-dependent transport system permease family.</text>
</comment>
<dbReference type="GO" id="GO:0005886">
    <property type="term" value="C:plasma membrane"/>
    <property type="evidence" value="ECO:0007669"/>
    <property type="project" value="UniProtKB-SubCell"/>
</dbReference>
<keyword evidence="12" id="KW-0997">Cell inner membrane</keyword>
<evidence type="ECO:0000256" key="2">
    <source>
        <dbReference type="ARBA" id="ARBA00009306"/>
    </source>
</evidence>
<keyword evidence="8 11" id="KW-1133">Transmembrane helix</keyword>
<dbReference type="PANTHER" id="PTHR43744:SF8">
    <property type="entry name" value="SN-GLYCEROL-3-PHOSPHATE TRANSPORT SYSTEM PERMEASE PROTEIN UGPE"/>
    <property type="match status" value="1"/>
</dbReference>
<accession>A0A1B2EEZ0</accession>
<keyword evidence="6 12" id="KW-1003">Cell membrane</keyword>
<dbReference type="InterPro" id="IPR035906">
    <property type="entry name" value="MetI-like_sf"/>
</dbReference>
<protein>
    <recommendedName>
        <fullName evidence="4 12">sn-glycerol-3-phosphate transport system permease protein UgpE</fullName>
    </recommendedName>
</protein>
<dbReference type="InterPro" id="IPR000515">
    <property type="entry name" value="MetI-like"/>
</dbReference>